<dbReference type="Proteomes" id="UP000479710">
    <property type="component" value="Unassembled WGS sequence"/>
</dbReference>
<evidence type="ECO:0000256" key="1">
    <source>
        <dbReference type="SAM" id="MobiDB-lite"/>
    </source>
</evidence>
<evidence type="ECO:0000313" key="3">
    <source>
        <dbReference type="Proteomes" id="UP000479710"/>
    </source>
</evidence>
<feature type="compositionally biased region" description="Polar residues" evidence="1">
    <location>
        <begin position="73"/>
        <end position="84"/>
    </location>
</feature>
<feature type="non-terminal residue" evidence="2">
    <location>
        <position position="128"/>
    </location>
</feature>
<accession>A0A6G1D8R5</accession>
<sequence length="128" mass="13750">MCSPAPPRPSLPVTDVAALAHGEAVASERRPCPIYAPTPPRQSPVVLEDPSSSMMMVSVPANLCRRTPADKFSSYSDVESQHTLQGGGQSSDDYMEESDPSINVCIEDASSCDNSKTDKVFFTSLKNK</sequence>
<feature type="region of interest" description="Disordered" evidence="1">
    <location>
        <begin position="72"/>
        <end position="100"/>
    </location>
</feature>
<reference evidence="2 3" key="1">
    <citation type="submission" date="2019-11" db="EMBL/GenBank/DDBJ databases">
        <title>Whole genome sequence of Oryza granulata.</title>
        <authorList>
            <person name="Li W."/>
        </authorList>
    </citation>
    <scope>NUCLEOTIDE SEQUENCE [LARGE SCALE GENOMIC DNA]</scope>
    <source>
        <strain evidence="3">cv. Menghai</strain>
        <tissue evidence="2">Leaf</tissue>
    </source>
</reference>
<gene>
    <name evidence="2" type="ORF">E2562_028139</name>
</gene>
<organism evidence="2 3">
    <name type="scientific">Oryza meyeriana var. granulata</name>
    <dbReference type="NCBI Taxonomy" id="110450"/>
    <lineage>
        <taxon>Eukaryota</taxon>
        <taxon>Viridiplantae</taxon>
        <taxon>Streptophyta</taxon>
        <taxon>Embryophyta</taxon>
        <taxon>Tracheophyta</taxon>
        <taxon>Spermatophyta</taxon>
        <taxon>Magnoliopsida</taxon>
        <taxon>Liliopsida</taxon>
        <taxon>Poales</taxon>
        <taxon>Poaceae</taxon>
        <taxon>BOP clade</taxon>
        <taxon>Oryzoideae</taxon>
        <taxon>Oryzeae</taxon>
        <taxon>Oryzinae</taxon>
        <taxon>Oryza</taxon>
        <taxon>Oryza meyeriana</taxon>
    </lineage>
</organism>
<feature type="region of interest" description="Disordered" evidence="1">
    <location>
        <begin position="28"/>
        <end position="48"/>
    </location>
</feature>
<keyword evidence="3" id="KW-1185">Reference proteome</keyword>
<name>A0A6G1D8R5_9ORYZ</name>
<comment type="caution">
    <text evidence="2">The sequence shown here is derived from an EMBL/GenBank/DDBJ whole genome shotgun (WGS) entry which is preliminary data.</text>
</comment>
<proteinExistence type="predicted"/>
<protein>
    <submittedName>
        <fullName evidence="2">Uncharacterized protein</fullName>
    </submittedName>
</protein>
<dbReference type="AlphaFoldDB" id="A0A6G1D8R5"/>
<dbReference type="EMBL" id="SPHZ02000007">
    <property type="protein sequence ID" value="KAF0908702.1"/>
    <property type="molecule type" value="Genomic_DNA"/>
</dbReference>
<evidence type="ECO:0000313" key="2">
    <source>
        <dbReference type="EMBL" id="KAF0908702.1"/>
    </source>
</evidence>